<dbReference type="eggNOG" id="COG0438">
    <property type="taxonomic scope" value="Bacteria"/>
</dbReference>
<dbReference type="AlphaFoldDB" id="I0HN34"/>
<accession>I0HN34</accession>
<dbReference type="Pfam" id="PF13692">
    <property type="entry name" value="Glyco_trans_1_4"/>
    <property type="match status" value="1"/>
</dbReference>
<dbReference type="SUPFAM" id="SSF53756">
    <property type="entry name" value="UDP-Glycosyltransferase/glycogen phosphorylase"/>
    <property type="match status" value="1"/>
</dbReference>
<dbReference type="Gene3D" id="3.40.50.2000">
    <property type="entry name" value="Glycogen Phosphorylase B"/>
    <property type="match status" value="2"/>
</dbReference>
<evidence type="ECO:0000313" key="1">
    <source>
        <dbReference type="EMBL" id="BAL94421.1"/>
    </source>
</evidence>
<keyword evidence="2" id="KW-1185">Reference proteome</keyword>
<dbReference type="EMBL" id="AP012320">
    <property type="protein sequence ID" value="BAL94421.1"/>
    <property type="molecule type" value="Genomic_DNA"/>
</dbReference>
<name>I0HN34_RUBGI</name>
<organism evidence="1 2">
    <name type="scientific">Rubrivivax gelatinosus (strain NBRC 100245 / IL144)</name>
    <dbReference type="NCBI Taxonomy" id="983917"/>
    <lineage>
        <taxon>Bacteria</taxon>
        <taxon>Pseudomonadati</taxon>
        <taxon>Pseudomonadota</taxon>
        <taxon>Betaproteobacteria</taxon>
        <taxon>Burkholderiales</taxon>
        <taxon>Sphaerotilaceae</taxon>
        <taxon>Rubrivivax</taxon>
    </lineage>
</organism>
<dbReference type="PATRIC" id="fig|983917.3.peg.1055"/>
<sequence length="349" mass="38795">MTRGVAGSRPLRVLESINPPDGTTQYVDQIVELAPPWVRFSFLGAKNLASLRYDVLHVHWPESLLRGRFHVLRCLAFVALLEVLRLRRIAVVRTLHNLQPHEDGSRLEAAVLRWLDRRTTFTVTINPVTPIPAGRGVYIPHGHYRERFTALPQQAPVAGRLLYAGTIRPYKGVDVLLDAFRALDDPALTLRLVGQPSREMRPLVDRMQSDDGRISATLAFVPDALLVAEITAAQLVCLPYRQLHNSGVLLAALSLDRPVLVPRTPTTEAMAQEVGPGWIHFFDGVLQAQDLRRVMAKVQTESRPERPRLDGRDWRVVGQAYADAFAQAAALVGRAPVARLAPDGRGGER</sequence>
<dbReference type="HOGENOM" id="CLU_009583_6_0_4"/>
<dbReference type="KEGG" id="rge:RGE_10800"/>
<evidence type="ECO:0000313" key="2">
    <source>
        <dbReference type="Proteomes" id="UP000007883"/>
    </source>
</evidence>
<protein>
    <submittedName>
        <fullName evidence="1">Glycosyl transferase, group 1</fullName>
    </submittedName>
</protein>
<keyword evidence="1" id="KW-0808">Transferase</keyword>
<dbReference type="GO" id="GO:0016740">
    <property type="term" value="F:transferase activity"/>
    <property type="evidence" value="ECO:0007669"/>
    <property type="project" value="UniProtKB-KW"/>
</dbReference>
<gene>
    <name evidence="1" type="ordered locus">RGE_10800</name>
</gene>
<dbReference type="RefSeq" id="WP_014427292.1">
    <property type="nucleotide sequence ID" value="NC_017075.1"/>
</dbReference>
<reference evidence="1 2" key="1">
    <citation type="journal article" date="2012" name="J. Bacteriol.">
        <title>Complete genome sequence of phototrophic betaproteobacterium Rubrivivax gelatinosus IL144.</title>
        <authorList>
            <person name="Nagashima S."/>
            <person name="Kamimura A."/>
            <person name="Shimizu T."/>
            <person name="Nakamura-isaki S."/>
            <person name="Aono E."/>
            <person name="Sakamoto K."/>
            <person name="Ichikawa N."/>
            <person name="Nakazawa H."/>
            <person name="Sekine M."/>
            <person name="Yamazaki S."/>
            <person name="Fujita N."/>
            <person name="Shimada K."/>
            <person name="Hanada S."/>
            <person name="Nagashima K.V.P."/>
        </authorList>
    </citation>
    <scope>NUCLEOTIDE SEQUENCE [LARGE SCALE GENOMIC DNA]</scope>
    <source>
        <strain evidence="2">NBRC 100245 / IL144</strain>
    </source>
</reference>
<dbReference type="Proteomes" id="UP000007883">
    <property type="component" value="Chromosome"/>
</dbReference>
<dbReference type="STRING" id="983917.RGE_10800"/>
<proteinExistence type="predicted"/>